<dbReference type="Proteomes" id="UP000789702">
    <property type="component" value="Unassembled WGS sequence"/>
</dbReference>
<comment type="caution">
    <text evidence="1">The sequence shown here is derived from an EMBL/GenBank/DDBJ whole genome shotgun (WGS) entry which is preliminary data.</text>
</comment>
<keyword evidence="2" id="KW-1185">Reference proteome</keyword>
<protein>
    <submittedName>
        <fullName evidence="1">3926_t:CDS:1</fullName>
    </submittedName>
</protein>
<gene>
    <name evidence="1" type="ORF">DHETER_LOCUS10815</name>
</gene>
<feature type="non-terminal residue" evidence="1">
    <location>
        <position position="1"/>
    </location>
</feature>
<accession>A0ACA9P3W7</accession>
<reference evidence="1" key="1">
    <citation type="submission" date="2021-06" db="EMBL/GenBank/DDBJ databases">
        <authorList>
            <person name="Kallberg Y."/>
            <person name="Tangrot J."/>
            <person name="Rosling A."/>
        </authorList>
    </citation>
    <scope>NUCLEOTIDE SEQUENCE</scope>
    <source>
        <strain evidence="1">IL203A</strain>
    </source>
</reference>
<evidence type="ECO:0000313" key="2">
    <source>
        <dbReference type="Proteomes" id="UP000789702"/>
    </source>
</evidence>
<name>A0ACA9P3W7_9GLOM</name>
<evidence type="ECO:0000313" key="1">
    <source>
        <dbReference type="EMBL" id="CAG8684142.1"/>
    </source>
</evidence>
<organism evidence="1 2">
    <name type="scientific">Dentiscutata heterogama</name>
    <dbReference type="NCBI Taxonomy" id="1316150"/>
    <lineage>
        <taxon>Eukaryota</taxon>
        <taxon>Fungi</taxon>
        <taxon>Fungi incertae sedis</taxon>
        <taxon>Mucoromycota</taxon>
        <taxon>Glomeromycotina</taxon>
        <taxon>Glomeromycetes</taxon>
        <taxon>Diversisporales</taxon>
        <taxon>Gigasporaceae</taxon>
        <taxon>Dentiscutata</taxon>
    </lineage>
</organism>
<sequence length="90" mass="10670">FSDNLTEIDETKMETKMKSREATENYLRKQFGEIYSKDDSKDEIIIKTDDRIAEVNLSTLEVKTDDDILRNRITQYYARYQTSSSFRILS</sequence>
<proteinExistence type="predicted"/>
<dbReference type="EMBL" id="CAJVPU010022099">
    <property type="protein sequence ID" value="CAG8684142.1"/>
    <property type="molecule type" value="Genomic_DNA"/>
</dbReference>